<organism evidence="2 3">
    <name type="scientific">Gordonia westfalica</name>
    <dbReference type="NCBI Taxonomy" id="158898"/>
    <lineage>
        <taxon>Bacteria</taxon>
        <taxon>Bacillati</taxon>
        <taxon>Actinomycetota</taxon>
        <taxon>Actinomycetes</taxon>
        <taxon>Mycobacteriales</taxon>
        <taxon>Gordoniaceae</taxon>
        <taxon>Gordonia</taxon>
    </lineage>
</organism>
<dbReference type="InterPro" id="IPR016039">
    <property type="entry name" value="Thiolase-like"/>
</dbReference>
<dbReference type="Pfam" id="PF12172">
    <property type="entry name" value="zf-ChsH2"/>
    <property type="match status" value="1"/>
</dbReference>
<dbReference type="InterPro" id="IPR022002">
    <property type="entry name" value="ChsH2_Znr"/>
</dbReference>
<evidence type="ECO:0000259" key="1">
    <source>
        <dbReference type="Pfam" id="PF12172"/>
    </source>
</evidence>
<accession>A0ABU2GV55</accession>
<gene>
    <name evidence="2" type="ORF">RD149_13485</name>
</gene>
<proteinExistence type="predicted"/>
<protein>
    <submittedName>
        <fullName evidence="2">Zinc ribbon domain-containing protein</fullName>
    </submittedName>
</protein>
<comment type="caution">
    <text evidence="2">The sequence shown here is derived from an EMBL/GenBank/DDBJ whole genome shotgun (WGS) entry which is preliminary data.</text>
</comment>
<dbReference type="EMBL" id="JAVLUS010000010">
    <property type="protein sequence ID" value="MDS1114780.1"/>
    <property type="molecule type" value="Genomic_DNA"/>
</dbReference>
<feature type="domain" description="ChsH2 rubredoxin-like zinc ribbon" evidence="1">
    <location>
        <begin position="341"/>
        <end position="365"/>
    </location>
</feature>
<reference evidence="2 3" key="1">
    <citation type="submission" date="2023-08" db="EMBL/GenBank/DDBJ databases">
        <title>Bioegradation of LLDPE and BLDPE plastic by marine bacteria from coast plastic debris.</title>
        <authorList>
            <person name="Rong Z."/>
        </authorList>
    </citation>
    <scope>NUCLEOTIDE SEQUENCE [LARGE SCALE GENOMIC DNA]</scope>
    <source>
        <strain evidence="2 3">Z-2</strain>
    </source>
</reference>
<dbReference type="SUPFAM" id="SSF53901">
    <property type="entry name" value="Thiolase-like"/>
    <property type="match status" value="2"/>
</dbReference>
<sequence length="476" mass="49774">MNHSILGYATYIPTWRVDPAGSGRAARVVASFDEDAVTMAVAAGRRALIGDLRQVPSTVFVTSTPAYLDKTNATIVHAALGLDRRSAAHDAIGTTRSTMAAVRSALRSGGLLTAADVRTGQPGSADERGGADAAAAILVGPPTERAPALAEVLAEASVTEEVLDRWRPPTAPWGSTWEERFGFEHYARMIREVAARTLDDAGLAQADHVVVVSGNTAVTKRAATLVKGAVSTGGSPVGFTGAADPLIALGAVLDVAGPGGSILLLAAADGVDALLVRTTGALPSRRQAIPLVEQLADRQVVPYPRYLSWRGLLEFEPPRRPEPDRAAAPPSARSRDWKFGLTGSRCDACGFLHLPPGSVCRECGSVGESSPVSVAGLTGRIATYTVDHLAYSPSPPVVDAVVDFEAGRTSGRGADLTGGGRTTFEVADSQPDLLEVGAPVELTFRRLNSAGGVHNYFWKARQIRPAQSTTPLGEDH</sequence>
<evidence type="ECO:0000313" key="2">
    <source>
        <dbReference type="EMBL" id="MDS1114780.1"/>
    </source>
</evidence>
<keyword evidence="3" id="KW-1185">Reference proteome</keyword>
<dbReference type="Gene3D" id="3.40.47.10">
    <property type="match status" value="1"/>
</dbReference>
<dbReference type="Proteomes" id="UP001265083">
    <property type="component" value="Unassembled WGS sequence"/>
</dbReference>
<dbReference type="RefSeq" id="WP_310950970.1">
    <property type="nucleotide sequence ID" value="NZ_JAVLUS010000010.1"/>
</dbReference>
<dbReference type="SUPFAM" id="SSF50249">
    <property type="entry name" value="Nucleic acid-binding proteins"/>
    <property type="match status" value="1"/>
</dbReference>
<name>A0ABU2GV55_9ACTN</name>
<evidence type="ECO:0000313" key="3">
    <source>
        <dbReference type="Proteomes" id="UP001265083"/>
    </source>
</evidence>
<dbReference type="InterPro" id="IPR012340">
    <property type="entry name" value="NA-bd_OB-fold"/>
</dbReference>